<sequence>MLTLKNISVKFKDKVVLDDLSFQAEKGEIIGVAAPNGTGKTTLFNVMANYLKPNAGEVIIDDNYTYKSEKQEIKIRKRLTTFPDQDDLFDELSGIDHLKLYGNMWKGTTKHIPQIVGKLNMGNYVKNKVRTYSLGMRQRLCFAMMAAADSSIMLMDEVMNGLDINNVSLISEYLIEMKKEQKLIFIASHLLENLDLYADRVIFLSEGKIIHEQRFGRGNDDYIKISLDPHQYNRLINEYVIPDNHLYIASHLFCLPLKGMKQAEQMKWVEQLLGLKEKELSIGPLGTVEYYEKHYH</sequence>
<evidence type="ECO:0000313" key="5">
    <source>
        <dbReference type="Proteomes" id="UP000281813"/>
    </source>
</evidence>
<organism evidence="4 5">
    <name type="scientific">Oceanobacillus bengalensis</name>
    <dbReference type="NCBI Taxonomy" id="1435466"/>
    <lineage>
        <taxon>Bacteria</taxon>
        <taxon>Bacillati</taxon>
        <taxon>Bacillota</taxon>
        <taxon>Bacilli</taxon>
        <taxon>Bacillales</taxon>
        <taxon>Bacillaceae</taxon>
        <taxon>Oceanobacillus</taxon>
    </lineage>
</organism>
<accession>A0A494Z6I5</accession>
<dbReference type="OrthoDB" id="2365508at2"/>
<dbReference type="GO" id="GO:0016887">
    <property type="term" value="F:ATP hydrolysis activity"/>
    <property type="evidence" value="ECO:0007669"/>
    <property type="project" value="InterPro"/>
</dbReference>
<dbReference type="Proteomes" id="UP000281813">
    <property type="component" value="Unassembled WGS sequence"/>
</dbReference>
<dbReference type="PANTHER" id="PTHR43158:SF7">
    <property type="entry name" value="ABC TRANSPORTER, ATP-BINDING PROTEIN"/>
    <property type="match status" value="1"/>
</dbReference>
<dbReference type="SMART" id="SM00382">
    <property type="entry name" value="AAA"/>
    <property type="match status" value="1"/>
</dbReference>
<evidence type="ECO:0000256" key="1">
    <source>
        <dbReference type="ARBA" id="ARBA00022741"/>
    </source>
</evidence>
<evidence type="ECO:0000259" key="3">
    <source>
        <dbReference type="PROSITE" id="PS50893"/>
    </source>
</evidence>
<dbReference type="PROSITE" id="PS00211">
    <property type="entry name" value="ABC_TRANSPORTER_1"/>
    <property type="match status" value="1"/>
</dbReference>
<name>A0A494Z6I5_9BACI</name>
<dbReference type="SUPFAM" id="SSF52540">
    <property type="entry name" value="P-loop containing nucleoside triphosphate hydrolases"/>
    <property type="match status" value="1"/>
</dbReference>
<dbReference type="GO" id="GO:0005524">
    <property type="term" value="F:ATP binding"/>
    <property type="evidence" value="ECO:0007669"/>
    <property type="project" value="UniProtKB-KW"/>
</dbReference>
<dbReference type="EMBL" id="RBZO01000004">
    <property type="protein sequence ID" value="RKQ17607.1"/>
    <property type="molecule type" value="Genomic_DNA"/>
</dbReference>
<proteinExistence type="predicted"/>
<feature type="domain" description="ABC transporter" evidence="3">
    <location>
        <begin position="2"/>
        <end position="231"/>
    </location>
</feature>
<dbReference type="InterPro" id="IPR017871">
    <property type="entry name" value="ABC_transporter-like_CS"/>
</dbReference>
<dbReference type="Pfam" id="PF00005">
    <property type="entry name" value="ABC_tran"/>
    <property type="match status" value="1"/>
</dbReference>
<dbReference type="PROSITE" id="PS50893">
    <property type="entry name" value="ABC_TRANSPORTER_2"/>
    <property type="match status" value="1"/>
</dbReference>
<dbReference type="PANTHER" id="PTHR43158">
    <property type="entry name" value="SKFA PEPTIDE EXPORT ATP-BINDING PROTEIN SKFE"/>
    <property type="match status" value="1"/>
</dbReference>
<comment type="caution">
    <text evidence="4">The sequence shown here is derived from an EMBL/GenBank/DDBJ whole genome shotgun (WGS) entry which is preliminary data.</text>
</comment>
<gene>
    <name evidence="4" type="ORF">D8M05_04195</name>
</gene>
<evidence type="ECO:0000313" key="4">
    <source>
        <dbReference type="EMBL" id="RKQ17607.1"/>
    </source>
</evidence>
<reference evidence="4 5" key="1">
    <citation type="journal article" date="2015" name="Antonie Van Leeuwenhoek">
        <title>Oceanobacillus bengalensis sp. nov., a bacterium isolated from seawater of the Bay of Bengal.</title>
        <authorList>
            <person name="Yongchang O."/>
            <person name="Xiang W."/>
            <person name="Wang G."/>
        </authorList>
    </citation>
    <scope>NUCLEOTIDE SEQUENCE [LARGE SCALE GENOMIC DNA]</scope>
    <source>
        <strain evidence="4 5">MCCC 1K00260</strain>
    </source>
</reference>
<dbReference type="InterPro" id="IPR003593">
    <property type="entry name" value="AAA+_ATPase"/>
</dbReference>
<dbReference type="CDD" id="cd03230">
    <property type="entry name" value="ABC_DR_subfamily_A"/>
    <property type="match status" value="1"/>
</dbReference>
<dbReference type="Gene3D" id="3.40.50.300">
    <property type="entry name" value="P-loop containing nucleotide triphosphate hydrolases"/>
    <property type="match status" value="1"/>
</dbReference>
<dbReference type="InterPro" id="IPR027417">
    <property type="entry name" value="P-loop_NTPase"/>
</dbReference>
<protein>
    <submittedName>
        <fullName evidence="4">ABC transporter ATP-binding protein</fullName>
    </submittedName>
</protein>
<dbReference type="RefSeq" id="WP_121128958.1">
    <property type="nucleotide sequence ID" value="NZ_JBHUFK010000001.1"/>
</dbReference>
<dbReference type="AlphaFoldDB" id="A0A494Z6I5"/>
<keyword evidence="5" id="KW-1185">Reference proteome</keyword>
<keyword evidence="1" id="KW-0547">Nucleotide-binding</keyword>
<dbReference type="InterPro" id="IPR003439">
    <property type="entry name" value="ABC_transporter-like_ATP-bd"/>
</dbReference>
<keyword evidence="2 4" id="KW-0067">ATP-binding</keyword>
<evidence type="ECO:0000256" key="2">
    <source>
        <dbReference type="ARBA" id="ARBA00022840"/>
    </source>
</evidence>